<dbReference type="EMBL" id="OW240913">
    <property type="protein sequence ID" value="CAH2251664.1"/>
    <property type="molecule type" value="Genomic_DNA"/>
</dbReference>
<evidence type="ECO:0000256" key="1">
    <source>
        <dbReference type="SAM" id="MobiDB-lite"/>
    </source>
</evidence>
<keyword evidence="3" id="KW-1185">Reference proteome</keyword>
<evidence type="ECO:0000313" key="3">
    <source>
        <dbReference type="Proteomes" id="UP001295444"/>
    </source>
</evidence>
<feature type="compositionally biased region" description="Polar residues" evidence="1">
    <location>
        <begin position="94"/>
        <end position="107"/>
    </location>
</feature>
<gene>
    <name evidence="2" type="ORF">PECUL_23A048775</name>
</gene>
<sequence>MPTAHKLSVVTPLSLVRHFSIHDNTIEHNITLSTVTELLHSPYTENRKLTHGEAGHLTGTINKWRRVTGNHHTRPENENYRTINMPRKYPGPRGQSSRTHQTDSQEWGNGDAGVRGQGTR</sequence>
<reference evidence="2" key="1">
    <citation type="submission" date="2022-03" db="EMBL/GenBank/DDBJ databases">
        <authorList>
            <person name="Alioto T."/>
            <person name="Alioto T."/>
            <person name="Gomez Garrido J."/>
        </authorList>
    </citation>
    <scope>NUCLEOTIDE SEQUENCE</scope>
</reference>
<proteinExistence type="predicted"/>
<feature type="region of interest" description="Disordered" evidence="1">
    <location>
        <begin position="67"/>
        <end position="120"/>
    </location>
</feature>
<evidence type="ECO:0000313" key="2">
    <source>
        <dbReference type="EMBL" id="CAH2251664.1"/>
    </source>
</evidence>
<name>A0AAD1REZ4_PELCU</name>
<protein>
    <submittedName>
        <fullName evidence="2">Uncharacterized protein</fullName>
    </submittedName>
</protein>
<feature type="compositionally biased region" description="Gly residues" evidence="1">
    <location>
        <begin position="110"/>
        <end position="120"/>
    </location>
</feature>
<organism evidence="2 3">
    <name type="scientific">Pelobates cultripes</name>
    <name type="common">Western spadefoot toad</name>
    <dbReference type="NCBI Taxonomy" id="61616"/>
    <lineage>
        <taxon>Eukaryota</taxon>
        <taxon>Metazoa</taxon>
        <taxon>Chordata</taxon>
        <taxon>Craniata</taxon>
        <taxon>Vertebrata</taxon>
        <taxon>Euteleostomi</taxon>
        <taxon>Amphibia</taxon>
        <taxon>Batrachia</taxon>
        <taxon>Anura</taxon>
        <taxon>Pelobatoidea</taxon>
        <taxon>Pelobatidae</taxon>
        <taxon>Pelobates</taxon>
    </lineage>
</organism>
<feature type="non-terminal residue" evidence="2">
    <location>
        <position position="120"/>
    </location>
</feature>
<dbReference type="Proteomes" id="UP001295444">
    <property type="component" value="Chromosome 02"/>
</dbReference>
<accession>A0AAD1REZ4</accession>
<dbReference type="AlphaFoldDB" id="A0AAD1REZ4"/>